<evidence type="ECO:0000256" key="5">
    <source>
        <dbReference type="ARBA" id="ARBA00023136"/>
    </source>
</evidence>
<evidence type="ECO:0000256" key="3">
    <source>
        <dbReference type="ARBA" id="ARBA00022692"/>
    </source>
</evidence>
<dbReference type="GO" id="GO:0022857">
    <property type="term" value="F:transmembrane transporter activity"/>
    <property type="evidence" value="ECO:0007669"/>
    <property type="project" value="InterPro"/>
</dbReference>
<evidence type="ECO:0000256" key="2">
    <source>
        <dbReference type="ARBA" id="ARBA00022448"/>
    </source>
</evidence>
<sequence>MHMLSESDVLRVDECCKLILAIITIRAVISAPQKTTFGSVLNFTAATSRQLFAFARDDGFPFRNWIAKVDARGGSSQNALRVCCAFVILVTLIVLGSTVALQAIISLGTLALAFTYELSILCLIWRRLCGAPLPPYAWSLGRFGLPINILGSIYGFWLMFFSVIPPSYPVTAANFNWSPVMFAGVLGFTTVYYVLVARKVYKGPVVVCQPYGS</sequence>
<keyword evidence="2" id="KW-0813">Transport</keyword>
<dbReference type="Pfam" id="PF13520">
    <property type="entry name" value="AA_permease_2"/>
    <property type="match status" value="1"/>
</dbReference>
<evidence type="ECO:0000256" key="6">
    <source>
        <dbReference type="SAM" id="Phobius"/>
    </source>
</evidence>
<reference evidence="7 8" key="1">
    <citation type="journal article" date="2020" name="Microbiol. Resour. Announc.">
        <title>Draft Genome Sequence of a Cladosporium Species Isolated from the Mesophotic Ascidian Didemnum maculosum.</title>
        <authorList>
            <person name="Gioti A."/>
            <person name="Siaperas R."/>
            <person name="Nikolaivits E."/>
            <person name="Le Goff G."/>
            <person name="Ouazzani J."/>
            <person name="Kotoulas G."/>
            <person name="Topakas E."/>
        </authorList>
    </citation>
    <scope>NUCLEOTIDE SEQUENCE [LARGE SCALE GENOMIC DNA]</scope>
    <source>
        <strain evidence="7 8">TM138-S3</strain>
    </source>
</reference>
<dbReference type="Gene3D" id="1.20.1740.10">
    <property type="entry name" value="Amino acid/polyamine transporter I"/>
    <property type="match status" value="1"/>
</dbReference>
<dbReference type="Proteomes" id="UP000803884">
    <property type="component" value="Unassembled WGS sequence"/>
</dbReference>
<dbReference type="PANTHER" id="PTHR45649">
    <property type="entry name" value="AMINO-ACID PERMEASE BAT1"/>
    <property type="match status" value="1"/>
</dbReference>
<evidence type="ECO:0000313" key="8">
    <source>
        <dbReference type="Proteomes" id="UP000803884"/>
    </source>
</evidence>
<proteinExistence type="predicted"/>
<feature type="transmembrane region" description="Helical" evidence="6">
    <location>
        <begin position="103"/>
        <end position="125"/>
    </location>
</feature>
<dbReference type="EMBL" id="JAAQHG020000004">
    <property type="protein sequence ID" value="KAL1589615.1"/>
    <property type="molecule type" value="Genomic_DNA"/>
</dbReference>
<gene>
    <name evidence="7" type="ORF">WHR41_01501</name>
</gene>
<comment type="subcellular location">
    <subcellularLocation>
        <location evidence="1">Membrane</location>
        <topology evidence="1">Multi-pass membrane protein</topology>
    </subcellularLocation>
</comment>
<dbReference type="PANTHER" id="PTHR45649:SF4">
    <property type="entry name" value="TRANSPORTER, PUTATIVE (EUROFUNG)-RELATED"/>
    <property type="match status" value="1"/>
</dbReference>
<keyword evidence="3 6" id="KW-0812">Transmembrane</keyword>
<feature type="transmembrane region" description="Helical" evidence="6">
    <location>
        <begin position="78"/>
        <end position="97"/>
    </location>
</feature>
<evidence type="ECO:0000256" key="4">
    <source>
        <dbReference type="ARBA" id="ARBA00022989"/>
    </source>
</evidence>
<accession>A0AB34L229</accession>
<dbReference type="GeneID" id="96002945"/>
<keyword evidence="4 6" id="KW-1133">Transmembrane helix</keyword>
<evidence type="ECO:0000313" key="7">
    <source>
        <dbReference type="EMBL" id="KAL1589615.1"/>
    </source>
</evidence>
<name>A0AB34L229_9PEZI</name>
<feature type="transmembrane region" description="Helical" evidence="6">
    <location>
        <begin position="145"/>
        <end position="164"/>
    </location>
</feature>
<dbReference type="RefSeq" id="XP_069232720.1">
    <property type="nucleotide sequence ID" value="XM_069370107.1"/>
</dbReference>
<evidence type="ECO:0008006" key="9">
    <source>
        <dbReference type="Google" id="ProtNLM"/>
    </source>
</evidence>
<dbReference type="GO" id="GO:0016020">
    <property type="term" value="C:membrane"/>
    <property type="evidence" value="ECO:0007669"/>
    <property type="project" value="UniProtKB-SubCell"/>
</dbReference>
<feature type="transmembrane region" description="Helical" evidence="6">
    <location>
        <begin position="176"/>
        <end position="195"/>
    </location>
</feature>
<dbReference type="InterPro" id="IPR002293">
    <property type="entry name" value="AA/rel_permease1"/>
</dbReference>
<organism evidence="7 8">
    <name type="scientific">Cladosporium halotolerans</name>
    <dbReference type="NCBI Taxonomy" id="1052096"/>
    <lineage>
        <taxon>Eukaryota</taxon>
        <taxon>Fungi</taxon>
        <taxon>Dikarya</taxon>
        <taxon>Ascomycota</taxon>
        <taxon>Pezizomycotina</taxon>
        <taxon>Dothideomycetes</taxon>
        <taxon>Dothideomycetidae</taxon>
        <taxon>Cladosporiales</taxon>
        <taxon>Cladosporiaceae</taxon>
        <taxon>Cladosporium</taxon>
    </lineage>
</organism>
<protein>
    <recommendedName>
        <fullName evidence="9">Amino acid permease/ SLC12A domain-containing protein</fullName>
    </recommendedName>
</protein>
<dbReference type="AlphaFoldDB" id="A0AB34L229"/>
<keyword evidence="8" id="KW-1185">Reference proteome</keyword>
<evidence type="ECO:0000256" key="1">
    <source>
        <dbReference type="ARBA" id="ARBA00004141"/>
    </source>
</evidence>
<keyword evidence="5 6" id="KW-0472">Membrane</keyword>
<comment type="caution">
    <text evidence="7">The sequence shown here is derived from an EMBL/GenBank/DDBJ whole genome shotgun (WGS) entry which is preliminary data.</text>
</comment>